<dbReference type="EMBL" id="CAJOBH010117723">
    <property type="protein sequence ID" value="CAF4694912.1"/>
    <property type="molecule type" value="Genomic_DNA"/>
</dbReference>
<name>A0A8S3A8B5_9BILA</name>
<dbReference type="Proteomes" id="UP000681720">
    <property type="component" value="Unassembled WGS sequence"/>
</dbReference>
<sequence length="51" mass="5639">MTTSRAPIINIHCPPSSSSHGWQVESGYYSDSYNNSSSSMSNTKKQTSPHY</sequence>
<feature type="non-terminal residue" evidence="2">
    <location>
        <position position="51"/>
    </location>
</feature>
<feature type="region of interest" description="Disordered" evidence="1">
    <location>
        <begin position="1"/>
        <end position="24"/>
    </location>
</feature>
<dbReference type="Proteomes" id="UP000681967">
    <property type="component" value="Unassembled WGS sequence"/>
</dbReference>
<protein>
    <submittedName>
        <fullName evidence="2">Uncharacterized protein</fullName>
    </submittedName>
</protein>
<reference evidence="2" key="1">
    <citation type="submission" date="2021-02" db="EMBL/GenBank/DDBJ databases">
        <authorList>
            <person name="Nowell W R."/>
        </authorList>
    </citation>
    <scope>NUCLEOTIDE SEQUENCE</scope>
</reference>
<dbReference type="AlphaFoldDB" id="A0A8S3A8B5"/>
<gene>
    <name evidence="2" type="ORF">BYL167_LOCUS43869</name>
    <name evidence="3" type="ORF">GIL414_LOCUS63854</name>
</gene>
<evidence type="ECO:0000256" key="1">
    <source>
        <dbReference type="SAM" id="MobiDB-lite"/>
    </source>
</evidence>
<organism evidence="2 4">
    <name type="scientific">Rotaria magnacalcarata</name>
    <dbReference type="NCBI Taxonomy" id="392030"/>
    <lineage>
        <taxon>Eukaryota</taxon>
        <taxon>Metazoa</taxon>
        <taxon>Spiralia</taxon>
        <taxon>Gnathifera</taxon>
        <taxon>Rotifera</taxon>
        <taxon>Eurotatoria</taxon>
        <taxon>Bdelloidea</taxon>
        <taxon>Philodinida</taxon>
        <taxon>Philodinidae</taxon>
        <taxon>Rotaria</taxon>
    </lineage>
</organism>
<evidence type="ECO:0000313" key="3">
    <source>
        <dbReference type="EMBL" id="CAF5127299.1"/>
    </source>
</evidence>
<evidence type="ECO:0000313" key="4">
    <source>
        <dbReference type="Proteomes" id="UP000681967"/>
    </source>
</evidence>
<proteinExistence type="predicted"/>
<accession>A0A8S3A8B5</accession>
<evidence type="ECO:0000313" key="2">
    <source>
        <dbReference type="EMBL" id="CAF4694912.1"/>
    </source>
</evidence>
<dbReference type="EMBL" id="CAJOBJ010268786">
    <property type="protein sequence ID" value="CAF5127299.1"/>
    <property type="molecule type" value="Genomic_DNA"/>
</dbReference>
<comment type="caution">
    <text evidence="2">The sequence shown here is derived from an EMBL/GenBank/DDBJ whole genome shotgun (WGS) entry which is preliminary data.</text>
</comment>